<dbReference type="EMBL" id="CATOUU010001005">
    <property type="protein sequence ID" value="CAI9966277.1"/>
    <property type="molecule type" value="Genomic_DNA"/>
</dbReference>
<evidence type="ECO:0000313" key="2">
    <source>
        <dbReference type="EMBL" id="CAL6090929.1"/>
    </source>
</evidence>
<accession>A0AA86QZJ8</accession>
<dbReference type="EMBL" id="CAXDID020000432">
    <property type="protein sequence ID" value="CAL6090929.1"/>
    <property type="molecule type" value="Genomic_DNA"/>
</dbReference>
<dbReference type="Proteomes" id="UP001642409">
    <property type="component" value="Unassembled WGS sequence"/>
</dbReference>
<protein>
    <submittedName>
        <fullName evidence="2">Hypothetical_protein</fullName>
    </submittedName>
</protein>
<organism evidence="1">
    <name type="scientific">Hexamita inflata</name>
    <dbReference type="NCBI Taxonomy" id="28002"/>
    <lineage>
        <taxon>Eukaryota</taxon>
        <taxon>Metamonada</taxon>
        <taxon>Diplomonadida</taxon>
        <taxon>Hexamitidae</taxon>
        <taxon>Hexamitinae</taxon>
        <taxon>Hexamita</taxon>
    </lineage>
</organism>
<name>A0AA86QZJ8_9EUKA</name>
<sequence length="179" mass="20557">MSQLQGQCNELIIDLCQSNVTELEIFQNAYKNFALCQNIKLMNYKIDLEQITGNWQSIVCINCNICQTNPNTVFISIQHFKVVNSQINLDYLKAACKKLELVQSKVQCNMNNVMIIEELILKETDINTPLNIQHIEANSSKLIIGTETNSLKVTNCDVQFKLNYKYDFLSKILWSPSQL</sequence>
<dbReference type="AlphaFoldDB" id="A0AA86QZJ8"/>
<reference evidence="2 3" key="2">
    <citation type="submission" date="2024-07" db="EMBL/GenBank/DDBJ databases">
        <authorList>
            <person name="Akdeniz Z."/>
        </authorList>
    </citation>
    <scope>NUCLEOTIDE SEQUENCE [LARGE SCALE GENOMIC DNA]</scope>
</reference>
<comment type="caution">
    <text evidence="1">The sequence shown here is derived from an EMBL/GenBank/DDBJ whole genome shotgun (WGS) entry which is preliminary data.</text>
</comment>
<gene>
    <name evidence="1" type="ORF">HINF_LOCUS53922</name>
    <name evidence="2" type="ORF">HINF_LOCUS65541</name>
</gene>
<keyword evidence="3" id="KW-1185">Reference proteome</keyword>
<reference evidence="1" key="1">
    <citation type="submission" date="2023-06" db="EMBL/GenBank/DDBJ databases">
        <authorList>
            <person name="Kurt Z."/>
        </authorList>
    </citation>
    <scope>NUCLEOTIDE SEQUENCE</scope>
</reference>
<proteinExistence type="predicted"/>
<evidence type="ECO:0000313" key="1">
    <source>
        <dbReference type="EMBL" id="CAI9966277.1"/>
    </source>
</evidence>
<evidence type="ECO:0000313" key="3">
    <source>
        <dbReference type="Proteomes" id="UP001642409"/>
    </source>
</evidence>